<dbReference type="VEuPathDB" id="VectorBase:PHUM106890"/>
<evidence type="ECO:0000259" key="6">
    <source>
        <dbReference type="PROSITE" id="PS50102"/>
    </source>
</evidence>
<dbReference type="InterPro" id="IPR050825">
    <property type="entry name" value="RBM42_RBP45_47-like"/>
</dbReference>
<dbReference type="EnsemblMetazoa" id="PHUM106890-RA">
    <property type="protein sequence ID" value="PHUM106890-PA"/>
    <property type="gene ID" value="PHUM106890"/>
</dbReference>
<dbReference type="PROSITE" id="PS50102">
    <property type="entry name" value="RRM"/>
    <property type="match status" value="1"/>
</dbReference>
<dbReference type="SMART" id="SM00360">
    <property type="entry name" value="RRM"/>
    <property type="match status" value="1"/>
</dbReference>
<evidence type="ECO:0000313" key="8">
    <source>
        <dbReference type="EnsemblMetazoa" id="PHUM106890-PA"/>
    </source>
</evidence>
<protein>
    <recommendedName>
        <fullName evidence="2">RNA-binding protein 42</fullName>
    </recommendedName>
    <alternativeName>
        <fullName evidence="4">RNA-binding motif protein 42</fullName>
    </alternativeName>
</protein>
<gene>
    <name evidence="8" type="primary">8238213</name>
    <name evidence="7" type="ORF">Phum_PHUM106890</name>
</gene>
<keyword evidence="9" id="KW-1185">Reference proteome</keyword>
<dbReference type="InterPro" id="IPR035979">
    <property type="entry name" value="RBD_domain_sf"/>
</dbReference>
<dbReference type="STRING" id="121224.E0VD96"/>
<dbReference type="InterPro" id="IPR034215">
    <property type="entry name" value="RBM42_RRM"/>
</dbReference>
<dbReference type="InterPro" id="IPR000504">
    <property type="entry name" value="RRM_dom"/>
</dbReference>
<dbReference type="InterPro" id="IPR012677">
    <property type="entry name" value="Nucleotide-bd_a/b_plait_sf"/>
</dbReference>
<dbReference type="SUPFAM" id="SSF101447">
    <property type="entry name" value="Formin homology 2 domain (FH2 domain)"/>
    <property type="match status" value="1"/>
</dbReference>
<reference evidence="7" key="1">
    <citation type="submission" date="2007-04" db="EMBL/GenBank/DDBJ databases">
        <title>Annotation of Pediculus humanus corporis strain USDA.</title>
        <authorList>
            <person name="Kirkness E."/>
            <person name="Hannick L."/>
            <person name="Hass B."/>
            <person name="Bruggner R."/>
            <person name="Lawson D."/>
            <person name="Bidwell S."/>
            <person name="Joardar V."/>
            <person name="Caler E."/>
            <person name="Walenz B."/>
            <person name="Inman J."/>
            <person name="Schobel S."/>
            <person name="Galinsky K."/>
            <person name="Amedeo P."/>
            <person name="Strausberg R."/>
        </authorList>
    </citation>
    <scope>NUCLEOTIDE SEQUENCE</scope>
    <source>
        <strain evidence="7">USDA</strain>
    </source>
</reference>
<evidence type="ECO:0000256" key="5">
    <source>
        <dbReference type="PROSITE-ProRule" id="PRU00176"/>
    </source>
</evidence>
<dbReference type="GO" id="GO:0003729">
    <property type="term" value="F:mRNA binding"/>
    <property type="evidence" value="ECO:0007669"/>
    <property type="project" value="InterPro"/>
</dbReference>
<dbReference type="Proteomes" id="UP000009046">
    <property type="component" value="Unassembled WGS sequence"/>
</dbReference>
<reference evidence="7" key="2">
    <citation type="submission" date="2007-04" db="EMBL/GenBank/DDBJ databases">
        <title>The genome of the human body louse.</title>
        <authorList>
            <consortium name="The Human Body Louse Genome Consortium"/>
            <person name="Kirkness E."/>
            <person name="Walenz B."/>
            <person name="Hass B."/>
            <person name="Bruggner R."/>
            <person name="Strausberg R."/>
        </authorList>
    </citation>
    <scope>NUCLEOTIDE SEQUENCE</scope>
    <source>
        <strain evidence="7">USDA</strain>
    </source>
</reference>
<dbReference type="GeneID" id="8238213"/>
<feature type="domain" description="RRM" evidence="6">
    <location>
        <begin position="165"/>
        <end position="243"/>
    </location>
</feature>
<dbReference type="EMBL" id="AAZO01001263">
    <property type="status" value="NOT_ANNOTATED_CDS"/>
    <property type="molecule type" value="Genomic_DNA"/>
</dbReference>
<dbReference type="EMBL" id="DS235072">
    <property type="protein sequence ID" value="EEB11352.1"/>
    <property type="molecule type" value="Genomic_DNA"/>
</dbReference>
<sequence>MGTFVEDDAIKLMEEMTRFEAEIACNVAPLGVVSQSRHIIGANTFDLMQKKLETVGKTKTDGTVVDTLAASSENLSLPMTVPPPPPPPVGNLSSNFSGIIPPISAFTGIPPPPPPPPFMIPHHVRPPKGQDGKSKKEKKNKKLIRMAGGQTWEDPSLAEWEDDDFRIFCGDLGNDVTDEVLTRAFNKYNSFLKAKVVRDKRTNKTKGFGFVSFKDPQDFIKAMKEMNGRYVGSRPIKLRKSTWKARSMENVRKKEKEKAALINILTGR</sequence>
<organism>
    <name type="scientific">Pediculus humanus subsp. corporis</name>
    <name type="common">Body louse</name>
    <dbReference type="NCBI Taxonomy" id="121224"/>
    <lineage>
        <taxon>Eukaryota</taxon>
        <taxon>Metazoa</taxon>
        <taxon>Ecdysozoa</taxon>
        <taxon>Arthropoda</taxon>
        <taxon>Hexapoda</taxon>
        <taxon>Insecta</taxon>
        <taxon>Pterygota</taxon>
        <taxon>Neoptera</taxon>
        <taxon>Paraneoptera</taxon>
        <taxon>Psocodea</taxon>
        <taxon>Troctomorpha</taxon>
        <taxon>Phthiraptera</taxon>
        <taxon>Anoplura</taxon>
        <taxon>Pediculidae</taxon>
        <taxon>Pediculus</taxon>
    </lineage>
</organism>
<dbReference type="OMA" id="IMGARLM"/>
<dbReference type="AlphaFoldDB" id="E0VD96"/>
<dbReference type="KEGG" id="phu:Phum_PHUM106890"/>
<reference evidence="8" key="3">
    <citation type="submission" date="2020-05" db="UniProtKB">
        <authorList>
            <consortium name="EnsemblMetazoa"/>
        </authorList>
    </citation>
    <scope>IDENTIFICATION</scope>
    <source>
        <strain evidence="8">USDA</strain>
    </source>
</reference>
<dbReference type="InParanoid" id="E0VD96"/>
<keyword evidence="3 5" id="KW-0694">RNA-binding</keyword>
<dbReference type="PANTHER" id="PTHR47640:SF11">
    <property type="entry name" value="RNA-BINDING PROTEIN 42"/>
    <property type="match status" value="1"/>
</dbReference>
<dbReference type="RefSeq" id="XP_002424090.1">
    <property type="nucleotide sequence ID" value="XM_002424045.1"/>
</dbReference>
<evidence type="ECO:0000313" key="7">
    <source>
        <dbReference type="EMBL" id="EEB11352.1"/>
    </source>
</evidence>
<name>E0VD96_PEDHC</name>
<dbReference type="PANTHER" id="PTHR47640">
    <property type="entry name" value="TRNA SELENOCYSTEINE 1-ASSOCIATED PROTEIN 1-RELATED-RELATED"/>
    <property type="match status" value="1"/>
</dbReference>
<proteinExistence type="inferred from homology"/>
<accession>E0VD96</accession>
<dbReference type="eggNOG" id="KOG0226">
    <property type="taxonomic scope" value="Eukaryota"/>
</dbReference>
<dbReference type="OrthoDB" id="1749473at2759"/>
<evidence type="ECO:0000256" key="3">
    <source>
        <dbReference type="ARBA" id="ARBA00022884"/>
    </source>
</evidence>
<dbReference type="CDD" id="cd12383">
    <property type="entry name" value="RRM_RBM42"/>
    <property type="match status" value="1"/>
</dbReference>
<evidence type="ECO:0000256" key="4">
    <source>
        <dbReference type="ARBA" id="ARBA00030574"/>
    </source>
</evidence>
<dbReference type="HOGENOM" id="CLU_036197_1_0_1"/>
<evidence type="ECO:0000256" key="2">
    <source>
        <dbReference type="ARBA" id="ARBA00015192"/>
    </source>
</evidence>
<evidence type="ECO:0000313" key="9">
    <source>
        <dbReference type="Proteomes" id="UP000009046"/>
    </source>
</evidence>
<dbReference type="CTD" id="8238213"/>
<evidence type="ECO:0000256" key="1">
    <source>
        <dbReference type="ARBA" id="ARBA00007408"/>
    </source>
</evidence>
<dbReference type="Pfam" id="PF00076">
    <property type="entry name" value="RRM_1"/>
    <property type="match status" value="1"/>
</dbReference>
<comment type="similarity">
    <text evidence="1">Belongs to the RRM RBM42 family.</text>
</comment>
<dbReference type="SUPFAM" id="SSF54928">
    <property type="entry name" value="RNA-binding domain, RBD"/>
    <property type="match status" value="1"/>
</dbReference>
<dbReference type="Gene3D" id="3.30.70.330">
    <property type="match status" value="1"/>
</dbReference>